<proteinExistence type="predicted"/>
<protein>
    <recommendedName>
        <fullName evidence="6">Xylulose kinase</fullName>
    </recommendedName>
</protein>
<evidence type="ECO:0000313" key="5">
    <source>
        <dbReference type="EMBL" id="VAW28239.1"/>
    </source>
</evidence>
<evidence type="ECO:0008006" key="6">
    <source>
        <dbReference type="Google" id="ProtNLM"/>
    </source>
</evidence>
<accession>A0A3B0UUF2</accession>
<dbReference type="InterPro" id="IPR050406">
    <property type="entry name" value="FGGY_Carb_Kinase"/>
</dbReference>
<keyword evidence="1" id="KW-0808">Transferase</keyword>
<dbReference type="PANTHER" id="PTHR43095">
    <property type="entry name" value="SUGAR KINASE"/>
    <property type="match status" value="1"/>
</dbReference>
<dbReference type="GO" id="GO:0016301">
    <property type="term" value="F:kinase activity"/>
    <property type="evidence" value="ECO:0007669"/>
    <property type="project" value="UniProtKB-KW"/>
</dbReference>
<dbReference type="EMBL" id="UOET01000211">
    <property type="protein sequence ID" value="VAW28239.1"/>
    <property type="molecule type" value="Genomic_DNA"/>
</dbReference>
<feature type="non-terminal residue" evidence="5">
    <location>
        <position position="1"/>
    </location>
</feature>
<dbReference type="Gene3D" id="3.30.420.40">
    <property type="match status" value="2"/>
</dbReference>
<dbReference type="Pfam" id="PF02782">
    <property type="entry name" value="FGGY_C"/>
    <property type="match status" value="1"/>
</dbReference>
<dbReference type="CDD" id="cd07805">
    <property type="entry name" value="ASKHA_NBD_FGGY_CvXK-like"/>
    <property type="match status" value="1"/>
</dbReference>
<reference evidence="5" key="1">
    <citation type="submission" date="2018-06" db="EMBL/GenBank/DDBJ databases">
        <authorList>
            <person name="Zhirakovskaya E."/>
        </authorList>
    </citation>
    <scope>NUCLEOTIDE SEQUENCE</scope>
</reference>
<evidence type="ECO:0000256" key="1">
    <source>
        <dbReference type="ARBA" id="ARBA00022679"/>
    </source>
</evidence>
<dbReference type="SUPFAM" id="SSF53067">
    <property type="entry name" value="Actin-like ATPase domain"/>
    <property type="match status" value="2"/>
</dbReference>
<gene>
    <name evidence="5" type="ORF">MNBD_BACTEROID07-778</name>
</gene>
<keyword evidence="2" id="KW-0418">Kinase</keyword>
<dbReference type="AlphaFoldDB" id="A0A3B0UUF2"/>
<dbReference type="InterPro" id="IPR018485">
    <property type="entry name" value="FGGY_C"/>
</dbReference>
<dbReference type="InterPro" id="IPR018484">
    <property type="entry name" value="FGGY_N"/>
</dbReference>
<feature type="domain" description="Carbohydrate kinase FGGY C-terminal" evidence="4">
    <location>
        <begin position="123"/>
        <end position="322"/>
    </location>
</feature>
<dbReference type="InterPro" id="IPR043129">
    <property type="entry name" value="ATPase_NBD"/>
</dbReference>
<evidence type="ECO:0000256" key="2">
    <source>
        <dbReference type="ARBA" id="ARBA00022777"/>
    </source>
</evidence>
<evidence type="ECO:0000259" key="4">
    <source>
        <dbReference type="Pfam" id="PF02782"/>
    </source>
</evidence>
<evidence type="ECO:0000259" key="3">
    <source>
        <dbReference type="Pfam" id="PF00370"/>
    </source>
</evidence>
<feature type="domain" description="Carbohydrate kinase FGGY N-terminal" evidence="3">
    <location>
        <begin position="3"/>
        <end position="113"/>
    </location>
</feature>
<organism evidence="5">
    <name type="scientific">hydrothermal vent metagenome</name>
    <dbReference type="NCBI Taxonomy" id="652676"/>
    <lineage>
        <taxon>unclassified sequences</taxon>
        <taxon>metagenomes</taxon>
        <taxon>ecological metagenomes</taxon>
    </lineage>
</organism>
<sequence>VLFIKNERPDIYARTYKFLEPMDYLTARLTGKITATQKTMSPFMVVDNRQWGSRKYSKTLLKLAGLEKEKFPELLPNNSIVGTLQPLVAQELGLRRSTLVVAGIEDSNATLIGSGAVLDFELIISIGTSLYMTCLLPFKKTSLSTFMTSLPSPFKSRYYLLGEQGAGGKCVEFFLKNIVYPADHFDTGSRPENIYERFNEMAAEVSAGSEGVIFLPWLNGSLVPSENPNVRGGFINLSLNTTRSHLSRSIMEGLAYNSRWTLEAVRKFIGRSGGKIRFSGGGALSDVWSQIHADVLGVPIYQVYDPINATVRGTAFLALVALKYRTLAEISTLVKIKRVFEPNESNRVVYDKMFTQYRELFKRNQKVFNALNG</sequence>
<dbReference type="Pfam" id="PF00370">
    <property type="entry name" value="FGGY_N"/>
    <property type="match status" value="1"/>
</dbReference>
<dbReference type="GO" id="GO:0005975">
    <property type="term" value="P:carbohydrate metabolic process"/>
    <property type="evidence" value="ECO:0007669"/>
    <property type="project" value="InterPro"/>
</dbReference>
<name>A0A3B0UUF2_9ZZZZ</name>